<accession>A0A511DEQ6</accession>
<feature type="transmembrane region" description="Helical" evidence="1">
    <location>
        <begin position="126"/>
        <end position="145"/>
    </location>
</feature>
<keyword evidence="1" id="KW-0812">Transmembrane</keyword>
<proteinExistence type="predicted"/>
<comment type="caution">
    <text evidence="2">The sequence shown here is derived from an EMBL/GenBank/DDBJ whole genome shotgun (WGS) entry which is preliminary data.</text>
</comment>
<evidence type="ECO:0000313" key="2">
    <source>
        <dbReference type="EMBL" id="GEL23279.1"/>
    </source>
</evidence>
<protein>
    <recommendedName>
        <fullName evidence="4">DUF998 domain-containing protein</fullName>
    </recommendedName>
</protein>
<evidence type="ECO:0000256" key="1">
    <source>
        <dbReference type="SAM" id="Phobius"/>
    </source>
</evidence>
<gene>
    <name evidence="2" type="ORF">PSU4_22330</name>
</gene>
<evidence type="ECO:0008006" key="4">
    <source>
        <dbReference type="Google" id="ProtNLM"/>
    </source>
</evidence>
<evidence type="ECO:0000313" key="3">
    <source>
        <dbReference type="Proteomes" id="UP000321685"/>
    </source>
</evidence>
<sequence length="240" mass="23632">MGNRGDEKAGPGALTAGVTAAAVVAVLPVLVLHALGAGLVDPLAHTVSDYVAVPEGYALLAVSSAALAAAGLFVAVAAWRTRLPGAPVLAALTAVWVIGLGLVAAFPTNVGGAPADISAIVHRWGGALVLGLAPVIAMVVARGLVARGARPVLLVRLTVATAGLDAAFLLSHVPIVVLGSPGSPLLGLVERVLYGLVIVLLPVTAHAVRRAVVAPVPSQVVTSPVGAQVDAAPAAAEVAR</sequence>
<keyword evidence="1" id="KW-0472">Membrane</keyword>
<feature type="transmembrane region" description="Helical" evidence="1">
    <location>
        <begin position="191"/>
        <end position="208"/>
    </location>
</feature>
<dbReference type="AlphaFoldDB" id="A0A511DEQ6"/>
<keyword evidence="3" id="KW-1185">Reference proteome</keyword>
<reference evidence="2 3" key="1">
    <citation type="submission" date="2019-07" db="EMBL/GenBank/DDBJ databases">
        <title>Whole genome shotgun sequence of Pseudonocardia sulfidoxydans NBRC 16205.</title>
        <authorList>
            <person name="Hosoyama A."/>
            <person name="Uohara A."/>
            <person name="Ohji S."/>
            <person name="Ichikawa N."/>
        </authorList>
    </citation>
    <scope>NUCLEOTIDE SEQUENCE [LARGE SCALE GENOMIC DNA]</scope>
    <source>
        <strain evidence="2 3">NBRC 16205</strain>
    </source>
</reference>
<dbReference type="RefSeq" id="WP_147106063.1">
    <property type="nucleotide sequence ID" value="NZ_BJVJ01000017.1"/>
</dbReference>
<keyword evidence="1" id="KW-1133">Transmembrane helix</keyword>
<feature type="transmembrane region" description="Helical" evidence="1">
    <location>
        <begin position="12"/>
        <end position="36"/>
    </location>
</feature>
<dbReference type="OrthoDB" id="3578750at2"/>
<dbReference type="EMBL" id="BJVJ01000017">
    <property type="protein sequence ID" value="GEL23279.1"/>
    <property type="molecule type" value="Genomic_DNA"/>
</dbReference>
<feature type="transmembrane region" description="Helical" evidence="1">
    <location>
        <begin position="86"/>
        <end position="106"/>
    </location>
</feature>
<dbReference type="Pfam" id="PF06197">
    <property type="entry name" value="DUF998"/>
    <property type="match status" value="1"/>
</dbReference>
<organism evidence="2 3">
    <name type="scientific">Pseudonocardia sulfidoxydans NBRC 16205</name>
    <dbReference type="NCBI Taxonomy" id="1223511"/>
    <lineage>
        <taxon>Bacteria</taxon>
        <taxon>Bacillati</taxon>
        <taxon>Actinomycetota</taxon>
        <taxon>Actinomycetes</taxon>
        <taxon>Pseudonocardiales</taxon>
        <taxon>Pseudonocardiaceae</taxon>
        <taxon>Pseudonocardia</taxon>
    </lineage>
</organism>
<name>A0A511DEQ6_9PSEU</name>
<dbReference type="Proteomes" id="UP000321685">
    <property type="component" value="Unassembled WGS sequence"/>
</dbReference>
<feature type="transmembrane region" description="Helical" evidence="1">
    <location>
        <begin position="56"/>
        <end position="79"/>
    </location>
</feature>
<feature type="transmembrane region" description="Helical" evidence="1">
    <location>
        <begin position="157"/>
        <end position="179"/>
    </location>
</feature>
<dbReference type="InterPro" id="IPR009339">
    <property type="entry name" value="DUF998"/>
</dbReference>